<dbReference type="RefSeq" id="WP_215793795.1">
    <property type="nucleotide sequence ID" value="NZ_JAHKKG010000014.1"/>
</dbReference>
<evidence type="ECO:0000313" key="3">
    <source>
        <dbReference type="Proteomes" id="UP001519654"/>
    </source>
</evidence>
<sequence length="146" mass="16423">MRRIAVIAAAIFLSTVGLAAPASAAPGDPAYNLRTYRLSDTPNEGNRSCFSSRIYLAAHNYARHLQIDGVSVDYHSRYSGSLFLGAGNYTWTECLQGTRYRTYIHSQSLDPDNPAWNTSTWSYEFDVQETSCINCQYSWGGKLYWI</sequence>
<dbReference type="Proteomes" id="UP001519654">
    <property type="component" value="Unassembled WGS sequence"/>
</dbReference>
<dbReference type="EMBL" id="JAHKKG010000014">
    <property type="protein sequence ID" value="MBU2669316.1"/>
    <property type="molecule type" value="Genomic_DNA"/>
</dbReference>
<evidence type="ECO:0008006" key="4">
    <source>
        <dbReference type="Google" id="ProtNLM"/>
    </source>
</evidence>
<proteinExistence type="predicted"/>
<accession>A0ABS5Z1C8</accession>
<evidence type="ECO:0000313" key="2">
    <source>
        <dbReference type="EMBL" id="MBU2669316.1"/>
    </source>
</evidence>
<feature type="chain" id="PRO_5045128612" description="Secreted protein" evidence="1">
    <location>
        <begin position="20"/>
        <end position="146"/>
    </location>
</feature>
<keyword evidence="3" id="KW-1185">Reference proteome</keyword>
<protein>
    <recommendedName>
        <fullName evidence="4">Secreted protein</fullName>
    </recommendedName>
</protein>
<evidence type="ECO:0000256" key="1">
    <source>
        <dbReference type="SAM" id="SignalP"/>
    </source>
</evidence>
<gene>
    <name evidence="2" type="ORF">KOI35_37975</name>
</gene>
<organism evidence="2 3">
    <name type="scientific">Paractinoplanes bogorensis</name>
    <dbReference type="NCBI Taxonomy" id="1610840"/>
    <lineage>
        <taxon>Bacteria</taxon>
        <taxon>Bacillati</taxon>
        <taxon>Actinomycetota</taxon>
        <taxon>Actinomycetes</taxon>
        <taxon>Micromonosporales</taxon>
        <taxon>Micromonosporaceae</taxon>
        <taxon>Paractinoplanes</taxon>
    </lineage>
</organism>
<name>A0ABS5Z1C8_9ACTN</name>
<comment type="caution">
    <text evidence="2">The sequence shown here is derived from an EMBL/GenBank/DDBJ whole genome shotgun (WGS) entry which is preliminary data.</text>
</comment>
<feature type="signal peptide" evidence="1">
    <location>
        <begin position="1"/>
        <end position="19"/>
    </location>
</feature>
<keyword evidence="1" id="KW-0732">Signal</keyword>
<reference evidence="2 3" key="1">
    <citation type="submission" date="2021-06" db="EMBL/GenBank/DDBJ databases">
        <title>Actinoplanes lichenicola sp. nov., and Actinoplanes ovalisporus sp. nov., isolated from lichen in Thailand.</title>
        <authorList>
            <person name="Saeng-In P."/>
            <person name="Kanchanasin P."/>
            <person name="Yuki M."/>
            <person name="Kudo T."/>
            <person name="Ohkuma M."/>
            <person name="Phongsopitanun W."/>
            <person name="Tanasupawat S."/>
        </authorList>
    </citation>
    <scope>NUCLEOTIDE SEQUENCE [LARGE SCALE GENOMIC DNA]</scope>
    <source>
        <strain evidence="2 3">NBRC 110975</strain>
    </source>
</reference>